<proteinExistence type="predicted"/>
<name>A0ABP0JUC8_9DINO</name>
<organism evidence="2 3">
    <name type="scientific">Durusdinium trenchii</name>
    <dbReference type="NCBI Taxonomy" id="1381693"/>
    <lineage>
        <taxon>Eukaryota</taxon>
        <taxon>Sar</taxon>
        <taxon>Alveolata</taxon>
        <taxon>Dinophyceae</taxon>
        <taxon>Suessiales</taxon>
        <taxon>Symbiodiniaceae</taxon>
        <taxon>Durusdinium</taxon>
    </lineage>
</organism>
<evidence type="ECO:0000313" key="2">
    <source>
        <dbReference type="EMBL" id="CAK9018075.1"/>
    </source>
</evidence>
<evidence type="ECO:0000256" key="1">
    <source>
        <dbReference type="SAM" id="MobiDB-lite"/>
    </source>
</evidence>
<feature type="region of interest" description="Disordered" evidence="1">
    <location>
        <begin position="1"/>
        <end position="21"/>
    </location>
</feature>
<sequence>MFHSTPGPPMHVARAGRRSDRVQPVLVQHQLPDLDVRIEVPAHSSMAGPHFCDAPELRPLVCGTSLQPPMPPLLPDEGCHVCAGRGYARHMPARCHCECHTPASMRIVEELTEDGGPAGEASGLKLWRAASEGHFDRVQYLLRGFGDDILSETRKDLFNSLEGFQQFKRGVTPGCRNVGRERGGGDVVA</sequence>
<dbReference type="EMBL" id="CAXAMN010006557">
    <property type="protein sequence ID" value="CAK9018075.1"/>
    <property type="molecule type" value="Genomic_DNA"/>
</dbReference>
<keyword evidence="3" id="KW-1185">Reference proteome</keyword>
<protein>
    <submittedName>
        <fullName evidence="2">Uncharacterized protein</fullName>
    </submittedName>
</protein>
<evidence type="ECO:0000313" key="3">
    <source>
        <dbReference type="Proteomes" id="UP001642484"/>
    </source>
</evidence>
<accession>A0ABP0JUC8</accession>
<dbReference type="Proteomes" id="UP001642484">
    <property type="component" value="Unassembled WGS sequence"/>
</dbReference>
<comment type="caution">
    <text evidence="2">The sequence shown here is derived from an EMBL/GenBank/DDBJ whole genome shotgun (WGS) entry which is preliminary data.</text>
</comment>
<reference evidence="2 3" key="1">
    <citation type="submission" date="2024-02" db="EMBL/GenBank/DDBJ databases">
        <authorList>
            <person name="Chen Y."/>
            <person name="Shah S."/>
            <person name="Dougan E. K."/>
            <person name="Thang M."/>
            <person name="Chan C."/>
        </authorList>
    </citation>
    <scope>NUCLEOTIDE SEQUENCE [LARGE SCALE GENOMIC DNA]</scope>
</reference>
<gene>
    <name evidence="2" type="ORF">CCMP2556_LOCUS13119</name>
</gene>